<keyword evidence="7" id="KW-0811">Translocation</keyword>
<evidence type="ECO:0000256" key="8">
    <source>
        <dbReference type="ARBA" id="ARBA00023136"/>
    </source>
</evidence>
<keyword evidence="5" id="KW-0653">Protein transport</keyword>
<keyword evidence="3" id="KW-1003">Cell membrane</keyword>
<dbReference type="GO" id="GO:0008320">
    <property type="term" value="F:protein transmembrane transporter activity"/>
    <property type="evidence" value="ECO:0007669"/>
    <property type="project" value="InterPro"/>
</dbReference>
<dbReference type="HAMAP" id="MF_00237">
    <property type="entry name" value="TatB"/>
    <property type="match status" value="1"/>
</dbReference>
<proteinExistence type="inferred from homology"/>
<dbReference type="InterPro" id="IPR003369">
    <property type="entry name" value="TatA/B/E"/>
</dbReference>
<dbReference type="AlphaFoldDB" id="A0A1W1BPB7"/>
<dbReference type="Gene3D" id="1.20.5.3310">
    <property type="match status" value="1"/>
</dbReference>
<dbReference type="InterPro" id="IPR018448">
    <property type="entry name" value="TatB"/>
</dbReference>
<accession>A0A1W1BPB7</accession>
<keyword evidence="9" id="KW-0175">Coiled coil</keyword>
<keyword evidence="6 11" id="KW-1133">Transmembrane helix</keyword>
<evidence type="ECO:0000256" key="10">
    <source>
        <dbReference type="SAM" id="MobiDB-lite"/>
    </source>
</evidence>
<feature type="region of interest" description="Disordered" evidence="10">
    <location>
        <begin position="97"/>
        <end position="130"/>
    </location>
</feature>
<dbReference type="PRINTS" id="PR01506">
    <property type="entry name" value="TATBPROTEIN"/>
</dbReference>
<evidence type="ECO:0000256" key="6">
    <source>
        <dbReference type="ARBA" id="ARBA00022989"/>
    </source>
</evidence>
<keyword evidence="8 11" id="KW-0472">Membrane</keyword>
<dbReference type="EMBL" id="FPHG01000028">
    <property type="protein sequence ID" value="SFV55321.1"/>
    <property type="molecule type" value="Genomic_DNA"/>
</dbReference>
<keyword evidence="4 11" id="KW-0812">Transmembrane</keyword>
<dbReference type="NCBIfam" id="TIGR01410">
    <property type="entry name" value="tatB"/>
    <property type="match status" value="1"/>
</dbReference>
<sequence length="130" mass="14533">MFGMGFTEILLIIVIGILFLGPDKLPEMMVKVAKFIKSAKKAISDAKGAIDEEMKIAELKEEAMSYKKQLDEATDELKGFKNVGINPMDDITEAINSSLDTPPTTKQIEPKQDEVTFKKKPKNIDKEVKE</sequence>
<evidence type="ECO:0000256" key="4">
    <source>
        <dbReference type="ARBA" id="ARBA00022692"/>
    </source>
</evidence>
<organism evidence="12">
    <name type="scientific">hydrothermal vent metagenome</name>
    <dbReference type="NCBI Taxonomy" id="652676"/>
    <lineage>
        <taxon>unclassified sequences</taxon>
        <taxon>metagenomes</taxon>
        <taxon>ecological metagenomes</taxon>
    </lineage>
</organism>
<dbReference type="Pfam" id="PF02416">
    <property type="entry name" value="TatA_B_E"/>
    <property type="match status" value="1"/>
</dbReference>
<dbReference type="GO" id="GO:0016020">
    <property type="term" value="C:membrane"/>
    <property type="evidence" value="ECO:0007669"/>
    <property type="project" value="InterPro"/>
</dbReference>
<gene>
    <name evidence="12" type="ORF">MNB_SV-9-1587</name>
</gene>
<evidence type="ECO:0000256" key="11">
    <source>
        <dbReference type="SAM" id="Phobius"/>
    </source>
</evidence>
<evidence type="ECO:0000313" key="12">
    <source>
        <dbReference type="EMBL" id="SFV55321.1"/>
    </source>
</evidence>
<evidence type="ECO:0000256" key="9">
    <source>
        <dbReference type="SAM" id="Coils"/>
    </source>
</evidence>
<keyword evidence="2" id="KW-0813">Transport</keyword>
<evidence type="ECO:0000256" key="5">
    <source>
        <dbReference type="ARBA" id="ARBA00022927"/>
    </source>
</evidence>
<feature type="transmembrane region" description="Helical" evidence="11">
    <location>
        <begin position="6"/>
        <end position="22"/>
    </location>
</feature>
<evidence type="ECO:0000256" key="3">
    <source>
        <dbReference type="ARBA" id="ARBA00022475"/>
    </source>
</evidence>
<evidence type="ECO:0000256" key="1">
    <source>
        <dbReference type="ARBA" id="ARBA00004167"/>
    </source>
</evidence>
<protein>
    <submittedName>
        <fullName evidence="12">Twin-arginine translocation protein TatB</fullName>
    </submittedName>
</protein>
<feature type="compositionally biased region" description="Polar residues" evidence="10">
    <location>
        <begin position="97"/>
        <end position="107"/>
    </location>
</feature>
<name>A0A1W1BPB7_9ZZZZ</name>
<feature type="compositionally biased region" description="Basic and acidic residues" evidence="10">
    <location>
        <begin position="108"/>
        <end position="130"/>
    </location>
</feature>
<evidence type="ECO:0000256" key="7">
    <source>
        <dbReference type="ARBA" id="ARBA00023010"/>
    </source>
</evidence>
<comment type="subcellular location">
    <subcellularLocation>
        <location evidence="1">Membrane</location>
        <topology evidence="1">Single-pass membrane protein</topology>
    </subcellularLocation>
</comment>
<reference evidence="12" key="1">
    <citation type="submission" date="2016-10" db="EMBL/GenBank/DDBJ databases">
        <authorList>
            <person name="de Groot N.N."/>
        </authorList>
    </citation>
    <scope>NUCLEOTIDE SEQUENCE</scope>
</reference>
<feature type="coiled-coil region" evidence="9">
    <location>
        <begin position="49"/>
        <end position="83"/>
    </location>
</feature>
<dbReference type="GO" id="GO:0043953">
    <property type="term" value="P:protein transport by the Tat complex"/>
    <property type="evidence" value="ECO:0007669"/>
    <property type="project" value="InterPro"/>
</dbReference>
<evidence type="ECO:0000256" key="2">
    <source>
        <dbReference type="ARBA" id="ARBA00022448"/>
    </source>
</evidence>